<dbReference type="EMBL" id="VLNY01000002">
    <property type="protein sequence ID" value="KAA0023748.1"/>
    <property type="molecule type" value="Genomic_DNA"/>
</dbReference>
<evidence type="ECO:0000256" key="7">
    <source>
        <dbReference type="SAM" id="SignalP"/>
    </source>
</evidence>
<proteinExistence type="predicted"/>
<evidence type="ECO:0000256" key="5">
    <source>
        <dbReference type="ARBA" id="ARBA00023288"/>
    </source>
</evidence>
<organism evidence="8 9">
    <name type="scientific">Antrihabitans cavernicola</name>
    <dbReference type="NCBI Taxonomy" id="2495913"/>
    <lineage>
        <taxon>Bacteria</taxon>
        <taxon>Bacillati</taxon>
        <taxon>Actinomycetota</taxon>
        <taxon>Actinomycetes</taxon>
        <taxon>Mycobacteriales</taxon>
        <taxon>Nocardiaceae</taxon>
        <taxon>Antrihabitans</taxon>
    </lineage>
</organism>
<keyword evidence="4" id="KW-0564">Palmitate</keyword>
<protein>
    <submittedName>
        <fullName evidence="8">LppP/LprE family lipoprotein</fullName>
    </submittedName>
</protein>
<dbReference type="Proteomes" id="UP000322244">
    <property type="component" value="Unassembled WGS sequence"/>
</dbReference>
<keyword evidence="5 8" id="KW-0449">Lipoprotein</keyword>
<dbReference type="PROSITE" id="PS51257">
    <property type="entry name" value="PROKAR_LIPOPROTEIN"/>
    <property type="match status" value="1"/>
</dbReference>
<feature type="region of interest" description="Disordered" evidence="6">
    <location>
        <begin position="41"/>
        <end position="93"/>
    </location>
</feature>
<evidence type="ECO:0000256" key="4">
    <source>
        <dbReference type="ARBA" id="ARBA00023139"/>
    </source>
</evidence>
<comment type="caution">
    <text evidence="8">The sequence shown here is derived from an EMBL/GenBank/DDBJ whole genome shotgun (WGS) entry which is preliminary data.</text>
</comment>
<evidence type="ECO:0000256" key="2">
    <source>
        <dbReference type="ARBA" id="ARBA00022729"/>
    </source>
</evidence>
<keyword evidence="1" id="KW-1003">Cell membrane</keyword>
<evidence type="ECO:0000313" key="9">
    <source>
        <dbReference type="Proteomes" id="UP000322244"/>
    </source>
</evidence>
<evidence type="ECO:0000313" key="8">
    <source>
        <dbReference type="EMBL" id="KAA0023748.1"/>
    </source>
</evidence>
<name>A0A5A7SC87_9NOCA</name>
<evidence type="ECO:0000256" key="3">
    <source>
        <dbReference type="ARBA" id="ARBA00023136"/>
    </source>
</evidence>
<dbReference type="AlphaFoldDB" id="A0A5A7SC87"/>
<accession>A0A5A7SC87</accession>
<gene>
    <name evidence="8" type="ORF">FOY51_03830</name>
</gene>
<dbReference type="InterPro" id="IPR025971">
    <property type="entry name" value="LppP/LprE"/>
</dbReference>
<feature type="chain" id="PRO_5039414933" evidence="7">
    <location>
        <begin position="20"/>
        <end position="225"/>
    </location>
</feature>
<dbReference type="Pfam" id="PF14041">
    <property type="entry name" value="Lipoprotein_21"/>
    <property type="match status" value="1"/>
</dbReference>
<keyword evidence="9" id="KW-1185">Reference proteome</keyword>
<dbReference type="OrthoDB" id="4427395at2"/>
<evidence type="ECO:0000256" key="6">
    <source>
        <dbReference type="SAM" id="MobiDB-lite"/>
    </source>
</evidence>
<sequence>MMNTLARVTVGAVAVLALATGCSDDNSIGATASSAIDSVTAQLPTRASEQQAPEQQAPQQEASSDEPSTEQEVTPVSEPVDPLPSDQGDACLDPSSAVVQNALASVGTAPRGDAFVPGQSSVGTKPNCPELEWIMASTPGATGSSPENLMLFHDGKFVQLGTPKPSAFGYVTGSTDDSVTVHYSWLVGDEPNCCPQGNADVTFTWDGSGVVSDIPVPDKAWNFHE</sequence>
<keyword evidence="3" id="KW-0472">Membrane</keyword>
<evidence type="ECO:0000256" key="1">
    <source>
        <dbReference type="ARBA" id="ARBA00022475"/>
    </source>
</evidence>
<feature type="compositionally biased region" description="Low complexity" evidence="6">
    <location>
        <begin position="47"/>
        <end position="62"/>
    </location>
</feature>
<keyword evidence="2 7" id="KW-0732">Signal</keyword>
<feature type="signal peptide" evidence="7">
    <location>
        <begin position="1"/>
        <end position="19"/>
    </location>
</feature>
<reference evidence="8 9" key="1">
    <citation type="submission" date="2019-07" db="EMBL/GenBank/DDBJ databases">
        <title>Rhodococcus cavernicolus sp. nov., isolated from a cave.</title>
        <authorList>
            <person name="Lee S.D."/>
        </authorList>
    </citation>
    <scope>NUCLEOTIDE SEQUENCE [LARGE SCALE GENOMIC DNA]</scope>
    <source>
        <strain evidence="8 9">C1-24</strain>
    </source>
</reference>